<evidence type="ECO:0000313" key="4">
    <source>
        <dbReference type="Proteomes" id="UP001500034"/>
    </source>
</evidence>
<feature type="region of interest" description="Disordered" evidence="1">
    <location>
        <begin position="168"/>
        <end position="247"/>
    </location>
</feature>
<feature type="compositionally biased region" description="Basic and acidic residues" evidence="1">
    <location>
        <begin position="190"/>
        <end position="217"/>
    </location>
</feature>
<dbReference type="Proteomes" id="UP001500034">
    <property type="component" value="Unassembled WGS sequence"/>
</dbReference>
<dbReference type="Pfam" id="PF18726">
    <property type="entry name" value="HEPN_SAV_6107"/>
    <property type="match status" value="1"/>
</dbReference>
<comment type="caution">
    <text evidence="3">The sequence shown here is derived from an EMBL/GenBank/DDBJ whole genome shotgun (WGS) entry which is preliminary data.</text>
</comment>
<feature type="region of interest" description="Disordered" evidence="1">
    <location>
        <begin position="1"/>
        <end position="32"/>
    </location>
</feature>
<evidence type="ECO:0000313" key="3">
    <source>
        <dbReference type="EMBL" id="GAA3988310.1"/>
    </source>
</evidence>
<accession>A0ABP7QUS3</accession>
<evidence type="ECO:0000259" key="2">
    <source>
        <dbReference type="Pfam" id="PF18726"/>
    </source>
</evidence>
<gene>
    <name evidence="3" type="ORF">GCM10022384_40220</name>
</gene>
<evidence type="ECO:0000256" key="1">
    <source>
        <dbReference type="SAM" id="MobiDB-lite"/>
    </source>
</evidence>
<name>A0ABP7QUS3_9ACTN</name>
<feature type="domain" description="SAV-6107-like HEPN" evidence="2">
    <location>
        <begin position="55"/>
        <end position="155"/>
    </location>
</feature>
<keyword evidence="4" id="KW-1185">Reference proteome</keyword>
<organism evidence="3 4">
    <name type="scientific">Streptomyces marokkonensis</name>
    <dbReference type="NCBI Taxonomy" id="324855"/>
    <lineage>
        <taxon>Bacteria</taxon>
        <taxon>Bacillati</taxon>
        <taxon>Actinomycetota</taxon>
        <taxon>Actinomycetes</taxon>
        <taxon>Kitasatosporales</taxon>
        <taxon>Streptomycetaceae</taxon>
        <taxon>Streptomyces</taxon>
    </lineage>
</organism>
<dbReference type="InterPro" id="IPR040891">
    <property type="entry name" value="HEPN_SAV_6107"/>
</dbReference>
<feature type="compositionally biased region" description="Acidic residues" evidence="1">
    <location>
        <begin position="177"/>
        <end position="189"/>
    </location>
</feature>
<sequence>MAHSSAAAARRRRAAGPAPSLTGPASDVHPVLRRTTAPPAALDLLAQARTGLEEATVLETPNERYATAHLAALRTAAAVLAARGRPETTPRARARIRSAWEVLPEIAPELSDWSALFAAGARRRARAEAGIQGAANRRDADDLIRDVAIFLRLVERMLVLQPILPQPRADVDRSDVDGSDVDGSDVDGSDVDRPDVDRVSADRPGADHPSAGRRDVDGPDFDGPDSDRPGGGRAGGLRADHHLPDAG</sequence>
<protein>
    <recommendedName>
        <fullName evidence="2">SAV-6107-like HEPN domain-containing protein</fullName>
    </recommendedName>
</protein>
<dbReference type="EMBL" id="BAABCQ010000077">
    <property type="protein sequence ID" value="GAA3988310.1"/>
    <property type="molecule type" value="Genomic_DNA"/>
</dbReference>
<proteinExistence type="predicted"/>
<feature type="compositionally biased region" description="Basic and acidic residues" evidence="1">
    <location>
        <begin position="238"/>
        <end position="247"/>
    </location>
</feature>
<reference evidence="4" key="1">
    <citation type="journal article" date="2019" name="Int. J. Syst. Evol. Microbiol.">
        <title>The Global Catalogue of Microorganisms (GCM) 10K type strain sequencing project: providing services to taxonomists for standard genome sequencing and annotation.</title>
        <authorList>
            <consortium name="The Broad Institute Genomics Platform"/>
            <consortium name="The Broad Institute Genome Sequencing Center for Infectious Disease"/>
            <person name="Wu L."/>
            <person name="Ma J."/>
        </authorList>
    </citation>
    <scope>NUCLEOTIDE SEQUENCE [LARGE SCALE GENOMIC DNA]</scope>
    <source>
        <strain evidence="4">JCM 17027</strain>
    </source>
</reference>